<dbReference type="Proteomes" id="UP000321250">
    <property type="component" value="Unassembled WGS sequence"/>
</dbReference>
<dbReference type="PANTHER" id="PTHR43798">
    <property type="entry name" value="MONOACYLGLYCEROL LIPASE"/>
    <property type="match status" value="1"/>
</dbReference>
<comment type="caution">
    <text evidence="4">The sequence shown here is derived from an EMBL/GenBank/DDBJ whole genome shotgun (WGS) entry which is preliminary data.</text>
</comment>
<evidence type="ECO:0000256" key="2">
    <source>
        <dbReference type="ARBA" id="ARBA00022801"/>
    </source>
</evidence>
<dbReference type="Gene3D" id="3.40.50.1820">
    <property type="entry name" value="alpha/beta hydrolase"/>
    <property type="match status" value="1"/>
</dbReference>
<dbReference type="AlphaFoldDB" id="A0A5C6UFY8"/>
<dbReference type="InterPro" id="IPR000073">
    <property type="entry name" value="AB_hydrolase_1"/>
</dbReference>
<evidence type="ECO:0000259" key="3">
    <source>
        <dbReference type="Pfam" id="PF00561"/>
    </source>
</evidence>
<feature type="domain" description="AB hydrolase-1" evidence="3">
    <location>
        <begin position="69"/>
        <end position="316"/>
    </location>
</feature>
<keyword evidence="2 4" id="KW-0378">Hydrolase</keyword>
<dbReference type="PANTHER" id="PTHR43798:SF14">
    <property type="entry name" value="SERINE HYDROLASE-LIKE PROTEIN DDB_G0286239"/>
    <property type="match status" value="1"/>
</dbReference>
<proteinExistence type="inferred from homology"/>
<dbReference type="PRINTS" id="PR00111">
    <property type="entry name" value="ABHYDROLASE"/>
</dbReference>
<reference evidence="4 5" key="1">
    <citation type="journal article" date="2013" name="Antonie Van Leeuwenhoek">
        <title>Sphingomonas ginsenosidivorax sp. nov., with the ability to transform ginsenosides.</title>
        <authorList>
            <person name="Jin X.F."/>
            <person name="Kim J.K."/>
            <person name="Liu Q.M."/>
            <person name="Kang M.S."/>
            <person name="He D."/>
            <person name="Jin F.X."/>
            <person name="Kim S.C."/>
            <person name="Im W.T."/>
        </authorList>
    </citation>
    <scope>NUCLEOTIDE SEQUENCE [LARGE SCALE GENOMIC DNA]</scope>
    <source>
        <strain evidence="4 5">KHI67</strain>
    </source>
</reference>
<dbReference type="SUPFAM" id="SSF53474">
    <property type="entry name" value="alpha/beta-Hydrolases"/>
    <property type="match status" value="1"/>
</dbReference>
<name>A0A5C6UFY8_9SPHN</name>
<dbReference type="GO" id="GO:0016020">
    <property type="term" value="C:membrane"/>
    <property type="evidence" value="ECO:0007669"/>
    <property type="project" value="TreeGrafter"/>
</dbReference>
<keyword evidence="5" id="KW-1185">Reference proteome</keyword>
<accession>A0A5C6UFY8</accession>
<evidence type="ECO:0000313" key="5">
    <source>
        <dbReference type="Proteomes" id="UP000321250"/>
    </source>
</evidence>
<protein>
    <submittedName>
        <fullName evidence="4">Alpha/beta hydrolase</fullName>
    </submittedName>
</protein>
<evidence type="ECO:0000313" key="4">
    <source>
        <dbReference type="EMBL" id="TXC71076.1"/>
    </source>
</evidence>
<dbReference type="InterPro" id="IPR050266">
    <property type="entry name" value="AB_hydrolase_sf"/>
</dbReference>
<sequence>MAADRRRRRAGLVYHAEPACRERGGRGRAFAGGLVSEPAYVPRIVSETTRAHVRGVDYRVRRWGPVDAPPLVLLHGSRDTAATFQFLVDSLRGTYRVIAPDWRGHGGSSWTPGSYWLSDFLLDLDRLADDLVPGQAVAVVGHSMGGNIAALFAAIRPARVSKLVLLDSLGSRPDQNPVAIADELAKILAQQDHAARFRRYADVAALADRLQHQNRRLDRPRALFLADASARSLPQGGVTWPHDPRFHRSYPTLHSVAEWGACWQRITMPVLALLSSDPQPGAATADAAEVSRRAAFFPDLTVRRVADTGHNLHHDATAVAADAIDAFLRGATLPDCGIDTIETRTTA</sequence>
<gene>
    <name evidence="4" type="ORF">FSB78_09020</name>
</gene>
<organism evidence="4 5">
    <name type="scientific">Sphingomonas ginsenosidivorax</name>
    <dbReference type="NCBI Taxonomy" id="862135"/>
    <lineage>
        <taxon>Bacteria</taxon>
        <taxon>Pseudomonadati</taxon>
        <taxon>Pseudomonadota</taxon>
        <taxon>Alphaproteobacteria</taxon>
        <taxon>Sphingomonadales</taxon>
        <taxon>Sphingomonadaceae</taxon>
        <taxon>Sphingomonas</taxon>
    </lineage>
</organism>
<comment type="similarity">
    <text evidence="1">Belongs to the AB hydrolase superfamily.</text>
</comment>
<dbReference type="Pfam" id="PF00561">
    <property type="entry name" value="Abhydrolase_1"/>
    <property type="match status" value="1"/>
</dbReference>
<dbReference type="InterPro" id="IPR029058">
    <property type="entry name" value="AB_hydrolase_fold"/>
</dbReference>
<dbReference type="EMBL" id="VOQR01000001">
    <property type="protein sequence ID" value="TXC71076.1"/>
    <property type="molecule type" value="Genomic_DNA"/>
</dbReference>
<dbReference type="GO" id="GO:0016787">
    <property type="term" value="F:hydrolase activity"/>
    <property type="evidence" value="ECO:0007669"/>
    <property type="project" value="UniProtKB-KW"/>
</dbReference>
<evidence type="ECO:0000256" key="1">
    <source>
        <dbReference type="ARBA" id="ARBA00008645"/>
    </source>
</evidence>